<reference evidence="1" key="2">
    <citation type="submission" date="2023-05" db="EMBL/GenBank/DDBJ databases">
        <authorList>
            <consortium name="Lawrence Berkeley National Laboratory"/>
            <person name="Steindorff A."/>
            <person name="Hensen N."/>
            <person name="Bonometti L."/>
            <person name="Westerberg I."/>
            <person name="Brannstrom I.O."/>
            <person name="Guillou S."/>
            <person name="Cros-Aarteil S."/>
            <person name="Calhoun S."/>
            <person name="Haridas S."/>
            <person name="Kuo A."/>
            <person name="Mondo S."/>
            <person name="Pangilinan J."/>
            <person name="Riley R."/>
            <person name="Labutti K."/>
            <person name="Andreopoulos B."/>
            <person name="Lipzen A."/>
            <person name="Chen C."/>
            <person name="Yanf M."/>
            <person name="Daum C."/>
            <person name="Ng V."/>
            <person name="Clum A."/>
            <person name="Ohm R."/>
            <person name="Martin F."/>
            <person name="Silar P."/>
            <person name="Natvig D."/>
            <person name="Lalanne C."/>
            <person name="Gautier V."/>
            <person name="Ament-Velasquez S.L."/>
            <person name="Kruys A."/>
            <person name="Hutchinson M.I."/>
            <person name="Powell A.J."/>
            <person name="Barry K."/>
            <person name="Miller A.N."/>
            <person name="Grigoriev I.V."/>
            <person name="Debuchy R."/>
            <person name="Gladieux P."/>
            <person name="Thoren M.H."/>
            <person name="Johannesson H."/>
        </authorList>
    </citation>
    <scope>NUCLEOTIDE SEQUENCE</scope>
    <source>
        <strain evidence="1">PSN293</strain>
    </source>
</reference>
<reference evidence="1" key="1">
    <citation type="journal article" date="2023" name="Mol. Phylogenet. Evol.">
        <title>Genome-scale phylogeny and comparative genomics of the fungal order Sordariales.</title>
        <authorList>
            <person name="Hensen N."/>
            <person name="Bonometti L."/>
            <person name="Westerberg I."/>
            <person name="Brannstrom I.O."/>
            <person name="Guillou S."/>
            <person name="Cros-Aarteil S."/>
            <person name="Calhoun S."/>
            <person name="Haridas S."/>
            <person name="Kuo A."/>
            <person name="Mondo S."/>
            <person name="Pangilinan J."/>
            <person name="Riley R."/>
            <person name="LaButti K."/>
            <person name="Andreopoulos B."/>
            <person name="Lipzen A."/>
            <person name="Chen C."/>
            <person name="Yan M."/>
            <person name="Daum C."/>
            <person name="Ng V."/>
            <person name="Clum A."/>
            <person name="Steindorff A."/>
            <person name="Ohm R.A."/>
            <person name="Martin F."/>
            <person name="Silar P."/>
            <person name="Natvig D.O."/>
            <person name="Lalanne C."/>
            <person name="Gautier V."/>
            <person name="Ament-Velasquez S.L."/>
            <person name="Kruys A."/>
            <person name="Hutchinson M.I."/>
            <person name="Powell A.J."/>
            <person name="Barry K."/>
            <person name="Miller A.N."/>
            <person name="Grigoriev I.V."/>
            <person name="Debuchy R."/>
            <person name="Gladieux P."/>
            <person name="Hiltunen Thoren M."/>
            <person name="Johannesson H."/>
        </authorList>
    </citation>
    <scope>NUCLEOTIDE SEQUENCE</scope>
    <source>
        <strain evidence="1">PSN293</strain>
    </source>
</reference>
<evidence type="ECO:0000313" key="1">
    <source>
        <dbReference type="EMBL" id="KAK4210615.1"/>
    </source>
</evidence>
<name>A0AAN6Y216_9PEZI</name>
<sequence length="273" mass="31383">MASKQPFSTGNMANDSSVSQSTFHGFKFVSTPLEFLTTIWPYRHILWITPMLLFLAPRFYNTLKSTAFSRAYHMPYPILALHVFISFVDLVKYHTQVFLANGSVHSASRMDLILCVIQCWTSLYITAQHHLLPKIAMEVTRATFHCMSVQRLFATAMAIHTGHPQWHEASIMLLNNFIWARVLIGSRMGRFSWKQRYGVGIVGSHLLGMWNGSYPHGIAIYCGLMFVLLNIDGWAKRRDNFEARALRYLGFATPVEWYIKMGIDPPSKEEKRE</sequence>
<keyword evidence="2" id="KW-1185">Reference proteome</keyword>
<dbReference type="EMBL" id="MU858170">
    <property type="protein sequence ID" value="KAK4210615.1"/>
    <property type="molecule type" value="Genomic_DNA"/>
</dbReference>
<protein>
    <submittedName>
        <fullName evidence="1">Uncharacterized protein</fullName>
    </submittedName>
</protein>
<dbReference type="Proteomes" id="UP001301769">
    <property type="component" value="Unassembled WGS sequence"/>
</dbReference>
<proteinExistence type="predicted"/>
<organism evidence="1 2">
    <name type="scientific">Rhypophila decipiens</name>
    <dbReference type="NCBI Taxonomy" id="261697"/>
    <lineage>
        <taxon>Eukaryota</taxon>
        <taxon>Fungi</taxon>
        <taxon>Dikarya</taxon>
        <taxon>Ascomycota</taxon>
        <taxon>Pezizomycotina</taxon>
        <taxon>Sordariomycetes</taxon>
        <taxon>Sordariomycetidae</taxon>
        <taxon>Sordariales</taxon>
        <taxon>Naviculisporaceae</taxon>
        <taxon>Rhypophila</taxon>
    </lineage>
</organism>
<evidence type="ECO:0000313" key="2">
    <source>
        <dbReference type="Proteomes" id="UP001301769"/>
    </source>
</evidence>
<comment type="caution">
    <text evidence="1">The sequence shown here is derived from an EMBL/GenBank/DDBJ whole genome shotgun (WGS) entry which is preliminary data.</text>
</comment>
<accession>A0AAN6Y216</accession>
<dbReference type="AlphaFoldDB" id="A0AAN6Y216"/>
<gene>
    <name evidence="1" type="ORF">QBC37DRAFT_376859</name>
</gene>